<feature type="region of interest" description="Disordered" evidence="1">
    <location>
        <begin position="149"/>
        <end position="184"/>
    </location>
</feature>
<sequence>MDFNDKTLTLFKGFINDIMKVFPEHKESLNKNYNDILELDNLNIDENEIIKEFLDLIDSNSDSITNKNSEIFTDDLYLIKEISMKSIWDSGISDRTKENIWKYLQSFCLINISKNSNDQINEVLKSIESKEKIKDKKTLKDMKKIKKINENLKNNTDEQSGGSDGNSPDNKDNKDKLNDMDNLINNTSIGNLAKEITEDLNLDEMGEDGMSEFMKPENMMNIFQKINSTLTDKISNNELDGNALLGEASGLMNNNDMMKGMMNMFGNTGNNNDNPGMPDLSGMMNMFQNMNNQSSNNQPSNNQTTNNGGNHDPNVVRERLKNKLNNKNNKK</sequence>
<name>A0A6C0C6U7_9ZZZZ</name>
<feature type="compositionally biased region" description="Basic and acidic residues" evidence="1">
    <location>
        <begin position="169"/>
        <end position="179"/>
    </location>
</feature>
<accession>A0A6C0C6U7</accession>
<feature type="compositionally biased region" description="Low complexity" evidence="1">
    <location>
        <begin position="269"/>
        <end position="310"/>
    </location>
</feature>
<protein>
    <submittedName>
        <fullName evidence="2">Uncharacterized protein</fullName>
    </submittedName>
</protein>
<organism evidence="2">
    <name type="scientific">viral metagenome</name>
    <dbReference type="NCBI Taxonomy" id="1070528"/>
    <lineage>
        <taxon>unclassified sequences</taxon>
        <taxon>metagenomes</taxon>
        <taxon>organismal metagenomes</taxon>
    </lineage>
</organism>
<evidence type="ECO:0000313" key="2">
    <source>
        <dbReference type="EMBL" id="QHS99519.1"/>
    </source>
</evidence>
<feature type="compositionally biased region" description="Basic residues" evidence="1">
    <location>
        <begin position="322"/>
        <end position="331"/>
    </location>
</feature>
<proteinExistence type="predicted"/>
<feature type="region of interest" description="Disordered" evidence="1">
    <location>
        <begin position="269"/>
        <end position="331"/>
    </location>
</feature>
<dbReference type="AlphaFoldDB" id="A0A6C0C6U7"/>
<dbReference type="EMBL" id="MN739344">
    <property type="protein sequence ID" value="QHS99519.1"/>
    <property type="molecule type" value="Genomic_DNA"/>
</dbReference>
<reference evidence="2" key="1">
    <citation type="journal article" date="2020" name="Nature">
        <title>Giant virus diversity and host interactions through global metagenomics.</title>
        <authorList>
            <person name="Schulz F."/>
            <person name="Roux S."/>
            <person name="Paez-Espino D."/>
            <person name="Jungbluth S."/>
            <person name="Walsh D.A."/>
            <person name="Denef V.J."/>
            <person name="McMahon K.D."/>
            <person name="Konstantinidis K.T."/>
            <person name="Eloe-Fadrosh E.A."/>
            <person name="Kyrpides N.C."/>
            <person name="Woyke T."/>
        </authorList>
    </citation>
    <scope>NUCLEOTIDE SEQUENCE</scope>
    <source>
        <strain evidence="2">GVMAG-M-3300020187-37</strain>
    </source>
</reference>
<evidence type="ECO:0000256" key="1">
    <source>
        <dbReference type="SAM" id="MobiDB-lite"/>
    </source>
</evidence>